<name>A0ABR3XWE0_9PEZI</name>
<reference evidence="2 3" key="1">
    <citation type="journal article" date="2024" name="Commun. Biol.">
        <title>Comparative genomic analysis of thermophilic fungi reveals convergent evolutionary adaptations and gene losses.</title>
        <authorList>
            <person name="Steindorff A.S."/>
            <person name="Aguilar-Pontes M.V."/>
            <person name="Robinson A.J."/>
            <person name="Andreopoulos B."/>
            <person name="LaButti K."/>
            <person name="Kuo A."/>
            <person name="Mondo S."/>
            <person name="Riley R."/>
            <person name="Otillar R."/>
            <person name="Haridas S."/>
            <person name="Lipzen A."/>
            <person name="Grimwood J."/>
            <person name="Schmutz J."/>
            <person name="Clum A."/>
            <person name="Reid I.D."/>
            <person name="Moisan M.C."/>
            <person name="Butler G."/>
            <person name="Nguyen T.T.M."/>
            <person name="Dewar K."/>
            <person name="Conant G."/>
            <person name="Drula E."/>
            <person name="Henrissat B."/>
            <person name="Hansel C."/>
            <person name="Singer S."/>
            <person name="Hutchinson M.I."/>
            <person name="de Vries R.P."/>
            <person name="Natvig D.O."/>
            <person name="Powell A.J."/>
            <person name="Tsang A."/>
            <person name="Grigoriev I.V."/>
        </authorList>
    </citation>
    <scope>NUCLEOTIDE SEQUENCE [LARGE SCALE GENOMIC DNA]</scope>
    <source>
        <strain evidence="2 3">ATCC 24622</strain>
    </source>
</reference>
<evidence type="ECO:0000313" key="2">
    <source>
        <dbReference type="EMBL" id="KAL1879937.1"/>
    </source>
</evidence>
<accession>A0ABR3XWE0</accession>
<sequence>MNNLGDLPQMQLGRRDSVETQSMPLLRGSGRQSRWWRRPISEESCHPHFRWASRLQQSTSGDRDRLRRLEIKRTWSLFSLTIGTDHGRARHGRRPCSLPELHYLLEKLASPGAECAGAC</sequence>
<evidence type="ECO:0000313" key="3">
    <source>
        <dbReference type="Proteomes" id="UP001586593"/>
    </source>
</evidence>
<evidence type="ECO:0000256" key="1">
    <source>
        <dbReference type="SAM" id="MobiDB-lite"/>
    </source>
</evidence>
<gene>
    <name evidence="2" type="ORF">VTK73DRAFT_6633</name>
</gene>
<comment type="caution">
    <text evidence="2">The sequence shown here is derived from an EMBL/GenBank/DDBJ whole genome shotgun (WGS) entry which is preliminary data.</text>
</comment>
<protein>
    <submittedName>
        <fullName evidence="2">Uncharacterized protein</fullName>
    </submittedName>
</protein>
<proteinExistence type="predicted"/>
<feature type="region of interest" description="Disordered" evidence="1">
    <location>
        <begin position="1"/>
        <end position="24"/>
    </location>
</feature>
<keyword evidence="3" id="KW-1185">Reference proteome</keyword>
<dbReference type="Proteomes" id="UP001586593">
    <property type="component" value="Unassembled WGS sequence"/>
</dbReference>
<organism evidence="2 3">
    <name type="scientific">Phialemonium thermophilum</name>
    <dbReference type="NCBI Taxonomy" id="223376"/>
    <lineage>
        <taxon>Eukaryota</taxon>
        <taxon>Fungi</taxon>
        <taxon>Dikarya</taxon>
        <taxon>Ascomycota</taxon>
        <taxon>Pezizomycotina</taxon>
        <taxon>Sordariomycetes</taxon>
        <taxon>Sordariomycetidae</taxon>
        <taxon>Cephalothecales</taxon>
        <taxon>Cephalothecaceae</taxon>
        <taxon>Phialemonium</taxon>
    </lineage>
</organism>
<dbReference type="EMBL" id="JAZHXJ010000038">
    <property type="protein sequence ID" value="KAL1879937.1"/>
    <property type="molecule type" value="Genomic_DNA"/>
</dbReference>